<organism evidence="3 4">
    <name type="scientific">Pseudonocardia ammonioxydans</name>
    <dbReference type="NCBI Taxonomy" id="260086"/>
    <lineage>
        <taxon>Bacteria</taxon>
        <taxon>Bacillati</taxon>
        <taxon>Actinomycetota</taxon>
        <taxon>Actinomycetes</taxon>
        <taxon>Pseudonocardiales</taxon>
        <taxon>Pseudonocardiaceae</taxon>
        <taxon>Pseudonocardia</taxon>
    </lineage>
</organism>
<dbReference type="Pfam" id="PF01890">
    <property type="entry name" value="CbiG_C"/>
    <property type="match status" value="1"/>
</dbReference>
<dbReference type="InterPro" id="IPR036518">
    <property type="entry name" value="CobE/GbiG_C_sf"/>
</dbReference>
<evidence type="ECO:0000259" key="2">
    <source>
        <dbReference type="Pfam" id="PF01890"/>
    </source>
</evidence>
<keyword evidence="4" id="KW-1185">Reference proteome</keyword>
<evidence type="ECO:0000313" key="3">
    <source>
        <dbReference type="EMBL" id="SFO29875.1"/>
    </source>
</evidence>
<feature type="region of interest" description="Disordered" evidence="1">
    <location>
        <begin position="1"/>
        <end position="21"/>
    </location>
</feature>
<dbReference type="GO" id="GO:0016787">
    <property type="term" value="F:hydrolase activity"/>
    <property type="evidence" value="ECO:0007669"/>
    <property type="project" value="UniProtKB-KW"/>
</dbReference>
<feature type="domain" description="CobE/GbiG C-terminal" evidence="2">
    <location>
        <begin position="29"/>
        <end position="144"/>
    </location>
</feature>
<accession>A0A1I5G1L0</accession>
<dbReference type="InterPro" id="IPR002750">
    <property type="entry name" value="CobE/GbiG_C"/>
</dbReference>
<dbReference type="PANTHER" id="PTHR37477">
    <property type="entry name" value="COBALT-PRECORRIN-5A HYDROLASE"/>
    <property type="match status" value="1"/>
</dbReference>
<dbReference type="SUPFAM" id="SSF159664">
    <property type="entry name" value="CobE/GbiG C-terminal domain-like"/>
    <property type="match status" value="1"/>
</dbReference>
<dbReference type="Gene3D" id="3.30.420.180">
    <property type="entry name" value="CobE/GbiG C-terminal domain"/>
    <property type="match status" value="1"/>
</dbReference>
<dbReference type="InterPro" id="IPR052553">
    <property type="entry name" value="CbiG_hydrolase"/>
</dbReference>
<dbReference type="GO" id="GO:0009236">
    <property type="term" value="P:cobalamin biosynthetic process"/>
    <property type="evidence" value="ECO:0007669"/>
    <property type="project" value="InterPro"/>
</dbReference>
<reference evidence="3 4" key="1">
    <citation type="submission" date="2016-10" db="EMBL/GenBank/DDBJ databases">
        <authorList>
            <person name="de Groot N.N."/>
        </authorList>
    </citation>
    <scope>NUCLEOTIDE SEQUENCE [LARGE SCALE GENOMIC DNA]</scope>
    <source>
        <strain evidence="3 4">CGMCC 4.1877</strain>
    </source>
</reference>
<evidence type="ECO:0000313" key="4">
    <source>
        <dbReference type="Proteomes" id="UP000199614"/>
    </source>
</evidence>
<name>A0A1I5G1L0_PSUAM</name>
<dbReference type="AlphaFoldDB" id="A0A1I5G1L0"/>
<evidence type="ECO:0000256" key="1">
    <source>
        <dbReference type="SAM" id="MobiDB-lite"/>
    </source>
</evidence>
<dbReference type="EMBL" id="FOUY01000042">
    <property type="protein sequence ID" value="SFO29875.1"/>
    <property type="molecule type" value="Genomic_DNA"/>
</dbReference>
<proteinExistence type="predicted"/>
<keyword evidence="3" id="KW-0378">Hydrolase</keyword>
<protein>
    <submittedName>
        <fullName evidence="3">Cobalt-precorrin 5A hydrolase</fullName>
    </submittedName>
</protein>
<gene>
    <name evidence="3" type="ORF">SAMN05216207_104239</name>
</gene>
<sequence>MITGCGGPDSAAARSDPRPVSAAPAGAALAVGIGLRPGRPECAVRELLRRVAGEHGLDLDDAVVATLDRRTSEPGLVAAVAPRTPRGYPPAELAAVAVPTPDDRVTAATGTPAVAEAAALLAAGPGAELVVPKTAGDGVTVAVARRRPGPARPFPPHPGG</sequence>
<dbReference type="Proteomes" id="UP000199614">
    <property type="component" value="Unassembled WGS sequence"/>
</dbReference>
<dbReference type="STRING" id="260086.SAMN05216207_104239"/>
<dbReference type="PANTHER" id="PTHR37477:SF1">
    <property type="entry name" value="COBALT-PRECORRIN-5A HYDROLASE"/>
    <property type="match status" value="1"/>
</dbReference>